<dbReference type="PANTHER" id="PTHR43300">
    <property type="entry name" value="ACETYLTRANSFERASE"/>
    <property type="match status" value="1"/>
</dbReference>
<dbReference type="InterPro" id="IPR001451">
    <property type="entry name" value="Hexapep"/>
</dbReference>
<evidence type="ECO:0000256" key="2">
    <source>
        <dbReference type="ARBA" id="ARBA00022737"/>
    </source>
</evidence>
<dbReference type="InterPro" id="IPR011004">
    <property type="entry name" value="Trimer_LpxA-like_sf"/>
</dbReference>
<dbReference type="PROSITE" id="PS00101">
    <property type="entry name" value="HEXAPEP_TRANSFERASES"/>
    <property type="match status" value="1"/>
</dbReference>
<proteinExistence type="predicted"/>
<keyword evidence="1 3" id="KW-0808">Transferase</keyword>
<name>A0A844FJZ1_9FIRM</name>
<evidence type="ECO:0000313" key="3">
    <source>
        <dbReference type="EMBL" id="MSS44404.1"/>
    </source>
</evidence>
<accession>A0A844FJZ1</accession>
<dbReference type="Proteomes" id="UP000462760">
    <property type="component" value="Unassembled WGS sequence"/>
</dbReference>
<organism evidence="3 4">
    <name type="scientific">Anaerosalibacter bizertensis</name>
    <dbReference type="NCBI Taxonomy" id="932217"/>
    <lineage>
        <taxon>Bacteria</taxon>
        <taxon>Bacillati</taxon>
        <taxon>Bacillota</taxon>
        <taxon>Tissierellia</taxon>
        <taxon>Tissierellales</taxon>
        <taxon>Sporanaerobacteraceae</taxon>
        <taxon>Anaerosalibacter</taxon>
    </lineage>
</organism>
<keyword evidence="2" id="KW-0677">Repeat</keyword>
<dbReference type="InterPro" id="IPR050179">
    <property type="entry name" value="Trans_hexapeptide_repeat"/>
</dbReference>
<dbReference type="PANTHER" id="PTHR43300:SF11">
    <property type="entry name" value="ACETYLTRANSFERASE RV3034C-RELATED"/>
    <property type="match status" value="1"/>
</dbReference>
<evidence type="ECO:0000256" key="1">
    <source>
        <dbReference type="ARBA" id="ARBA00022679"/>
    </source>
</evidence>
<protein>
    <submittedName>
        <fullName evidence="3">CatB-related O-acetyltransferase</fullName>
    </submittedName>
</protein>
<dbReference type="SUPFAM" id="SSF51161">
    <property type="entry name" value="Trimeric LpxA-like enzymes"/>
    <property type="match status" value="1"/>
</dbReference>
<dbReference type="RefSeq" id="WP_154485073.1">
    <property type="nucleotide sequence ID" value="NZ_VULR01000025.1"/>
</dbReference>
<sequence length="212" mass="24282">MGRIIKQLKCMFQSIFIFKKKKIRISPLAYYDDVCVFKENIYIDRFCNLHNVKMDEYSYVGYRTSIGCCTIGKYCSIGADVKIGLGKHPTNYISTSPIFYTENNCLGVKLVQGTYFKQNEEVIIGNDVWIGSNAIIMGGVKIGHGAIIGSGAVVTRDVEPYAIVGGVPARIIRYRFTKEKIEDLLNIKWWDWDREKIIENIDNFRAIERIIK</sequence>
<evidence type="ECO:0000313" key="4">
    <source>
        <dbReference type="Proteomes" id="UP000462760"/>
    </source>
</evidence>
<dbReference type="GO" id="GO:0016740">
    <property type="term" value="F:transferase activity"/>
    <property type="evidence" value="ECO:0007669"/>
    <property type="project" value="UniProtKB-KW"/>
</dbReference>
<gene>
    <name evidence="3" type="ORF">FYJ27_11930</name>
</gene>
<comment type="caution">
    <text evidence="3">The sequence shown here is derived from an EMBL/GenBank/DDBJ whole genome shotgun (WGS) entry which is preliminary data.</text>
</comment>
<dbReference type="CDD" id="cd03349">
    <property type="entry name" value="LbH_XAT"/>
    <property type="match status" value="1"/>
</dbReference>
<dbReference type="Gene3D" id="2.160.10.10">
    <property type="entry name" value="Hexapeptide repeat proteins"/>
    <property type="match status" value="1"/>
</dbReference>
<reference evidence="3 4" key="1">
    <citation type="submission" date="2019-08" db="EMBL/GenBank/DDBJ databases">
        <title>In-depth cultivation of the pig gut microbiome towards novel bacterial diversity and tailored functional studies.</title>
        <authorList>
            <person name="Wylensek D."/>
            <person name="Hitch T.C.A."/>
            <person name="Clavel T."/>
        </authorList>
    </citation>
    <scope>NUCLEOTIDE SEQUENCE [LARGE SCALE GENOMIC DNA]</scope>
    <source>
        <strain evidence="3 4">Med78-601-WT-4W-RMD-3</strain>
    </source>
</reference>
<dbReference type="InterPro" id="IPR018357">
    <property type="entry name" value="Hexapep_transf_CS"/>
</dbReference>
<dbReference type="OrthoDB" id="9801697at2"/>
<dbReference type="Pfam" id="PF00132">
    <property type="entry name" value="Hexapep"/>
    <property type="match status" value="1"/>
</dbReference>
<dbReference type="EMBL" id="VULR01000025">
    <property type="protein sequence ID" value="MSS44404.1"/>
    <property type="molecule type" value="Genomic_DNA"/>
</dbReference>
<dbReference type="AlphaFoldDB" id="A0A844FJZ1"/>